<gene>
    <name evidence="4" type="ORF">PIB30_096291</name>
</gene>
<name>A0ABU6QVF9_9FABA</name>
<keyword evidence="5" id="KW-1185">Reference proteome</keyword>
<dbReference type="Proteomes" id="UP001341840">
    <property type="component" value="Unassembled WGS sequence"/>
</dbReference>
<feature type="compositionally biased region" description="Polar residues" evidence="2">
    <location>
        <begin position="254"/>
        <end position="281"/>
    </location>
</feature>
<organism evidence="4 5">
    <name type="scientific">Stylosanthes scabra</name>
    <dbReference type="NCBI Taxonomy" id="79078"/>
    <lineage>
        <taxon>Eukaryota</taxon>
        <taxon>Viridiplantae</taxon>
        <taxon>Streptophyta</taxon>
        <taxon>Embryophyta</taxon>
        <taxon>Tracheophyta</taxon>
        <taxon>Spermatophyta</taxon>
        <taxon>Magnoliopsida</taxon>
        <taxon>eudicotyledons</taxon>
        <taxon>Gunneridae</taxon>
        <taxon>Pentapetalae</taxon>
        <taxon>rosids</taxon>
        <taxon>fabids</taxon>
        <taxon>Fabales</taxon>
        <taxon>Fabaceae</taxon>
        <taxon>Papilionoideae</taxon>
        <taxon>50 kb inversion clade</taxon>
        <taxon>dalbergioids sensu lato</taxon>
        <taxon>Dalbergieae</taxon>
        <taxon>Pterocarpus clade</taxon>
        <taxon>Stylosanthes</taxon>
    </lineage>
</organism>
<evidence type="ECO:0000256" key="1">
    <source>
        <dbReference type="PROSITE-ProRule" id="PRU00047"/>
    </source>
</evidence>
<proteinExistence type="predicted"/>
<reference evidence="4 5" key="1">
    <citation type="journal article" date="2023" name="Plants (Basel)">
        <title>Bridging the Gap: Combining Genomics and Transcriptomics Approaches to Understand Stylosanthes scabra, an Orphan Legume from the Brazilian Caatinga.</title>
        <authorList>
            <person name="Ferreira-Neto J.R.C."/>
            <person name="da Silva M.D."/>
            <person name="Binneck E."/>
            <person name="de Melo N.F."/>
            <person name="da Silva R.H."/>
            <person name="de Melo A.L.T.M."/>
            <person name="Pandolfi V."/>
            <person name="Bustamante F.O."/>
            <person name="Brasileiro-Vidal A.C."/>
            <person name="Benko-Iseppon A.M."/>
        </authorList>
    </citation>
    <scope>NUCLEOTIDE SEQUENCE [LARGE SCALE GENOMIC DNA]</scope>
    <source>
        <tissue evidence="4">Leaves</tissue>
    </source>
</reference>
<dbReference type="InterPro" id="IPR001878">
    <property type="entry name" value="Znf_CCHC"/>
</dbReference>
<sequence length="281" mass="32595">MNEDERTEEALGRFSRIFNGLNMLGKKYPELEIITKVLRSLTSKWLSKANAIVEGVYYQSETFTFDQLREEDSDENNDGEEDQDFAILMKQFNKFAKKKNFNFKGKKKSTPKCFECGEVGHIKPNCPKLQKGEKDKKMKKKKQKAYMSWENEEDSSTDSDEEEVANLCLMANIEKASIGANFLNLDNRCSKHMTSDEELLTNYKPRWRKHNLWRKSLALENGDSFDSLILDGEVKEQIDDSTKETKDDQVEIIKSSTQGQSNELSKEWQTTKGSPSQQRHW</sequence>
<dbReference type="SUPFAM" id="SSF57756">
    <property type="entry name" value="Retrovirus zinc finger-like domains"/>
    <property type="match status" value="1"/>
</dbReference>
<dbReference type="Pfam" id="PF00098">
    <property type="entry name" value="zf-CCHC"/>
    <property type="match status" value="1"/>
</dbReference>
<dbReference type="EMBL" id="JASCZI010002271">
    <property type="protein sequence ID" value="MED6116027.1"/>
    <property type="molecule type" value="Genomic_DNA"/>
</dbReference>
<keyword evidence="1" id="KW-0863">Zinc-finger</keyword>
<keyword evidence="1" id="KW-0479">Metal-binding</keyword>
<feature type="region of interest" description="Disordered" evidence="2">
    <location>
        <begin position="238"/>
        <end position="281"/>
    </location>
</feature>
<accession>A0ABU6QVF9</accession>
<dbReference type="InterPro" id="IPR036875">
    <property type="entry name" value="Znf_CCHC_sf"/>
</dbReference>
<dbReference type="Gene3D" id="4.10.60.10">
    <property type="entry name" value="Zinc finger, CCHC-type"/>
    <property type="match status" value="1"/>
</dbReference>
<evidence type="ECO:0000256" key="2">
    <source>
        <dbReference type="SAM" id="MobiDB-lite"/>
    </source>
</evidence>
<comment type="caution">
    <text evidence="4">The sequence shown here is derived from an EMBL/GenBank/DDBJ whole genome shotgun (WGS) entry which is preliminary data.</text>
</comment>
<evidence type="ECO:0000313" key="4">
    <source>
        <dbReference type="EMBL" id="MED6116027.1"/>
    </source>
</evidence>
<evidence type="ECO:0000313" key="5">
    <source>
        <dbReference type="Proteomes" id="UP001341840"/>
    </source>
</evidence>
<keyword evidence="1" id="KW-0862">Zinc</keyword>
<protein>
    <recommendedName>
        <fullName evidence="3">CCHC-type domain-containing protein</fullName>
    </recommendedName>
</protein>
<feature type="domain" description="CCHC-type" evidence="3">
    <location>
        <begin position="112"/>
        <end position="128"/>
    </location>
</feature>
<dbReference type="SMART" id="SM00343">
    <property type="entry name" value="ZnF_C2HC"/>
    <property type="match status" value="1"/>
</dbReference>
<evidence type="ECO:0000259" key="3">
    <source>
        <dbReference type="PROSITE" id="PS50158"/>
    </source>
</evidence>
<dbReference type="PROSITE" id="PS50158">
    <property type="entry name" value="ZF_CCHC"/>
    <property type="match status" value="1"/>
</dbReference>
<feature type="compositionally biased region" description="Basic and acidic residues" evidence="2">
    <location>
        <begin position="238"/>
        <end position="251"/>
    </location>
</feature>